<dbReference type="EMBL" id="AZFA01000007">
    <property type="protein sequence ID" value="KRL67249.1"/>
    <property type="molecule type" value="Genomic_DNA"/>
</dbReference>
<keyword evidence="4" id="KW-0274">FAD</keyword>
<dbReference type="Pfam" id="PF02852">
    <property type="entry name" value="Pyr_redox_dim"/>
    <property type="match status" value="1"/>
</dbReference>
<dbReference type="eggNOG" id="COG0607">
    <property type="taxonomic scope" value="Bacteria"/>
</dbReference>
<dbReference type="Pfam" id="PF00581">
    <property type="entry name" value="Rhodanese"/>
    <property type="match status" value="1"/>
</dbReference>
<dbReference type="eggNOG" id="COG0446">
    <property type="taxonomic scope" value="Bacteria"/>
</dbReference>
<dbReference type="AlphaFoldDB" id="A0A0R1SDK8"/>
<comment type="similarity">
    <text evidence="2">Belongs to the class-III pyridine nucleotide-disulfide oxidoreductase family.</text>
</comment>
<keyword evidence="6" id="KW-0558">Oxidation</keyword>
<sequence>MSKKILIIGGVAGGATAATRLRRLSEDDEIVIFEKGEYISFANCGLPYYVGNKITDRDNLLVQTIPGMKDRFNLDVRNFSEVTSIDPKNNQVTVFDSKNNREYQESFDDLIISTGAKVIVPNIPGLKYAKNVFTLRNMANMDDIMSYLDNHSVKTATVIGGGFVGLEMMENLQRRGLKTQLVEQSNQVMPNLDFEMAQQLHQEIEKNGVELYLNNGLKEVTADGQKLVLHNGTELSSDITILSIGVTPASKLAQDSGISLGIKNSIKVNQRFQTNFSNIYAIGDVIQTKNFIDNSDTNVPLASPANRQGRLVADVINDLDVDYGPVQATSIAKVFGPAAASTGMNERTLKEKNIPYRAIHIHTAAHATYYPDAQPLNLKLLFSDQGKILGAQAVGNQGADKRIDVISTAMKLNATAPQLAELELTYAPPFGVAKDPINVLGYVAQNVLDGEVKTADWSKVDQLVADKAFIVDVRDDDEYAAGHVENSHLIPLNQIRDRLSEFPKDQPIYTYCKVGLRGYTASRILKNNGYDVTNIDGGFTTYYIAKYEPRHNA</sequence>
<dbReference type="PRINTS" id="PR00368">
    <property type="entry name" value="FADPNR"/>
</dbReference>
<dbReference type="Gene3D" id="3.50.50.60">
    <property type="entry name" value="FAD/NAD(P)-binding domain"/>
    <property type="match status" value="2"/>
</dbReference>
<evidence type="ECO:0000256" key="5">
    <source>
        <dbReference type="ARBA" id="ARBA00023002"/>
    </source>
</evidence>
<dbReference type="SMART" id="SM00450">
    <property type="entry name" value="RHOD"/>
    <property type="match status" value="1"/>
</dbReference>
<dbReference type="SUPFAM" id="SSF52821">
    <property type="entry name" value="Rhodanese/Cell cycle control phosphatase"/>
    <property type="match status" value="1"/>
</dbReference>
<dbReference type="RefSeq" id="WP_010625555.1">
    <property type="nucleotide sequence ID" value="NZ_AZFA01000007.1"/>
</dbReference>
<dbReference type="Proteomes" id="UP000051647">
    <property type="component" value="Unassembled WGS sequence"/>
</dbReference>
<dbReference type="InterPro" id="IPR023753">
    <property type="entry name" value="FAD/NAD-binding_dom"/>
</dbReference>
<keyword evidence="7" id="KW-0676">Redox-active center</keyword>
<gene>
    <name evidence="9" type="ORF">FC27_GL002097</name>
</gene>
<evidence type="ECO:0000256" key="6">
    <source>
        <dbReference type="ARBA" id="ARBA00023097"/>
    </source>
</evidence>
<dbReference type="STRING" id="1423815.FC27_GL002097"/>
<evidence type="ECO:0000256" key="4">
    <source>
        <dbReference type="ARBA" id="ARBA00022827"/>
    </source>
</evidence>
<dbReference type="GO" id="GO:0016491">
    <property type="term" value="F:oxidoreductase activity"/>
    <property type="evidence" value="ECO:0007669"/>
    <property type="project" value="UniProtKB-KW"/>
</dbReference>
<name>A0A0R1SDK8_9LACO</name>
<dbReference type="PANTHER" id="PTHR43429">
    <property type="entry name" value="PYRIDINE NUCLEOTIDE-DISULFIDE OXIDOREDUCTASE DOMAIN-CONTAINING"/>
    <property type="match status" value="1"/>
</dbReference>
<proteinExistence type="inferred from homology"/>
<evidence type="ECO:0000256" key="1">
    <source>
        <dbReference type="ARBA" id="ARBA00001974"/>
    </source>
</evidence>
<feature type="domain" description="Rhodanese" evidence="8">
    <location>
        <begin position="464"/>
        <end position="551"/>
    </location>
</feature>
<comment type="caution">
    <text evidence="9">The sequence shown here is derived from an EMBL/GenBank/DDBJ whole genome shotgun (WGS) entry which is preliminary data.</text>
</comment>
<protein>
    <submittedName>
        <fullName evidence="9">Pyridine nucleotide-disulfide oxidoreductase family protein</fullName>
    </submittedName>
</protein>
<keyword evidence="3" id="KW-0285">Flavoprotein</keyword>
<reference evidence="9 10" key="1">
    <citation type="journal article" date="2015" name="Genome Announc.">
        <title>Expanding the biotechnology potential of lactobacilli through comparative genomics of 213 strains and associated genera.</title>
        <authorList>
            <person name="Sun Z."/>
            <person name="Harris H.M."/>
            <person name="McCann A."/>
            <person name="Guo C."/>
            <person name="Argimon S."/>
            <person name="Zhang W."/>
            <person name="Yang X."/>
            <person name="Jeffery I.B."/>
            <person name="Cooney J.C."/>
            <person name="Kagawa T.F."/>
            <person name="Liu W."/>
            <person name="Song Y."/>
            <person name="Salvetti E."/>
            <person name="Wrobel A."/>
            <person name="Rasinkangas P."/>
            <person name="Parkhill J."/>
            <person name="Rea M.C."/>
            <person name="O'Sullivan O."/>
            <person name="Ritari J."/>
            <person name="Douillard F.P."/>
            <person name="Paul Ross R."/>
            <person name="Yang R."/>
            <person name="Briner A.E."/>
            <person name="Felis G.E."/>
            <person name="de Vos W.M."/>
            <person name="Barrangou R."/>
            <person name="Klaenhammer T.R."/>
            <person name="Caufield P.W."/>
            <person name="Cui Y."/>
            <person name="Zhang H."/>
            <person name="O'Toole P.W."/>
        </authorList>
    </citation>
    <scope>NUCLEOTIDE SEQUENCE [LARGE SCALE GENOMIC DNA]</scope>
    <source>
        <strain evidence="9 10">DSM 14857</strain>
    </source>
</reference>
<keyword evidence="5" id="KW-0560">Oxidoreductase</keyword>
<comment type="cofactor">
    <cofactor evidence="1">
        <name>FAD</name>
        <dbReference type="ChEBI" id="CHEBI:57692"/>
    </cofactor>
</comment>
<dbReference type="InterPro" id="IPR050260">
    <property type="entry name" value="FAD-bd_OxRdtase"/>
</dbReference>
<dbReference type="OrthoDB" id="9802028at2"/>
<dbReference type="PRINTS" id="PR00411">
    <property type="entry name" value="PNDRDTASEI"/>
</dbReference>
<organism evidence="9 10">
    <name type="scientific">Companilactobacillus versmoldensis DSM 14857 = KCTC 3814</name>
    <dbReference type="NCBI Taxonomy" id="1423815"/>
    <lineage>
        <taxon>Bacteria</taxon>
        <taxon>Bacillati</taxon>
        <taxon>Bacillota</taxon>
        <taxon>Bacilli</taxon>
        <taxon>Lactobacillales</taxon>
        <taxon>Lactobacillaceae</taxon>
        <taxon>Companilactobacillus</taxon>
    </lineage>
</organism>
<dbReference type="InterPro" id="IPR001763">
    <property type="entry name" value="Rhodanese-like_dom"/>
</dbReference>
<evidence type="ECO:0000256" key="7">
    <source>
        <dbReference type="ARBA" id="ARBA00023284"/>
    </source>
</evidence>
<dbReference type="SUPFAM" id="SSF51905">
    <property type="entry name" value="FAD/NAD(P)-binding domain"/>
    <property type="match status" value="1"/>
</dbReference>
<keyword evidence="10" id="KW-1185">Reference proteome</keyword>
<evidence type="ECO:0000256" key="2">
    <source>
        <dbReference type="ARBA" id="ARBA00009130"/>
    </source>
</evidence>
<dbReference type="InterPro" id="IPR016156">
    <property type="entry name" value="FAD/NAD-linked_Rdtase_dimer_sf"/>
</dbReference>
<evidence type="ECO:0000259" key="8">
    <source>
        <dbReference type="PROSITE" id="PS50206"/>
    </source>
</evidence>
<dbReference type="PROSITE" id="PS50206">
    <property type="entry name" value="RHODANESE_3"/>
    <property type="match status" value="1"/>
</dbReference>
<dbReference type="InterPro" id="IPR004099">
    <property type="entry name" value="Pyr_nucl-diS_OxRdtase_dimer"/>
</dbReference>
<evidence type="ECO:0000256" key="3">
    <source>
        <dbReference type="ARBA" id="ARBA00022630"/>
    </source>
</evidence>
<dbReference type="PANTHER" id="PTHR43429:SF1">
    <property type="entry name" value="NAD(P)H SULFUR OXIDOREDUCTASE (COA-DEPENDENT)"/>
    <property type="match status" value="1"/>
</dbReference>
<dbReference type="InterPro" id="IPR036188">
    <property type="entry name" value="FAD/NAD-bd_sf"/>
</dbReference>
<dbReference type="InterPro" id="IPR036873">
    <property type="entry name" value="Rhodanese-like_dom_sf"/>
</dbReference>
<dbReference type="SUPFAM" id="SSF55424">
    <property type="entry name" value="FAD/NAD-linked reductases, dimerisation (C-terminal) domain"/>
    <property type="match status" value="1"/>
</dbReference>
<accession>A0A0R1SDK8</accession>
<dbReference type="Gene3D" id="3.40.250.10">
    <property type="entry name" value="Rhodanese-like domain"/>
    <property type="match status" value="1"/>
</dbReference>
<evidence type="ECO:0000313" key="9">
    <source>
        <dbReference type="EMBL" id="KRL67249.1"/>
    </source>
</evidence>
<dbReference type="Pfam" id="PF07992">
    <property type="entry name" value="Pyr_redox_2"/>
    <property type="match status" value="1"/>
</dbReference>
<evidence type="ECO:0000313" key="10">
    <source>
        <dbReference type="Proteomes" id="UP000051647"/>
    </source>
</evidence>
<dbReference type="PATRIC" id="fig|1423815.3.peg.2150"/>